<name>A0A6P1XZ27_9SPIR</name>
<organism evidence="1 2">
    <name type="scientific">Treponema vincentii</name>
    <dbReference type="NCBI Taxonomy" id="69710"/>
    <lineage>
        <taxon>Bacteria</taxon>
        <taxon>Pseudomonadati</taxon>
        <taxon>Spirochaetota</taxon>
        <taxon>Spirochaetia</taxon>
        <taxon>Spirochaetales</taxon>
        <taxon>Treponemataceae</taxon>
        <taxon>Treponema</taxon>
    </lineage>
</organism>
<protein>
    <submittedName>
        <fullName evidence="1">Uncharacterized protein</fullName>
    </submittedName>
</protein>
<dbReference type="RefSeq" id="WP_162662089.1">
    <property type="nucleotide sequence ID" value="NZ_CP048020.1"/>
</dbReference>
<reference evidence="1 2" key="1">
    <citation type="submission" date="2020-01" db="EMBL/GenBank/DDBJ databases">
        <title>Complete genome sequence of a human oral phylogroup 1 Treponema sp. strain ATCC 700766, originally isolated from periodontitis dental plaque.</title>
        <authorList>
            <person name="Chan Y."/>
            <person name="Huo Y.-B."/>
            <person name="Yu X.-L."/>
            <person name="Zeng H."/>
            <person name="Leung W.-K."/>
            <person name="Watt R.M."/>
        </authorList>
    </citation>
    <scope>NUCLEOTIDE SEQUENCE [LARGE SCALE GENOMIC DNA]</scope>
    <source>
        <strain evidence="1 2">OMZ 804</strain>
    </source>
</reference>
<dbReference type="AlphaFoldDB" id="A0A6P1XZ27"/>
<evidence type="ECO:0000313" key="1">
    <source>
        <dbReference type="EMBL" id="QHX42280.1"/>
    </source>
</evidence>
<evidence type="ECO:0000313" key="2">
    <source>
        <dbReference type="Proteomes" id="UP000464374"/>
    </source>
</evidence>
<dbReference type="Proteomes" id="UP000464374">
    <property type="component" value="Chromosome"/>
</dbReference>
<sequence length="143" mass="16384">MIMTPIGCLEIKIDDIPYLYEYLPLPTQFGNFSVLQRYQIIIPIQKRRRALVILHYQCDDVSEGINSGENLYAISFTKNNLDIEIGMEGDVEGINYLKIKNGCCLVISSACQQSHLKINIAWKYKEDDFDVSVWFAVDPTINT</sequence>
<proteinExistence type="predicted"/>
<dbReference type="KEGG" id="trz:GWP43_01130"/>
<gene>
    <name evidence="1" type="ORF">GWP43_01130</name>
</gene>
<accession>A0A6P1XZ27</accession>
<dbReference type="EMBL" id="CP048020">
    <property type="protein sequence ID" value="QHX42280.1"/>
    <property type="molecule type" value="Genomic_DNA"/>
</dbReference>